<accession>A0A0P1EAN7</accession>
<protein>
    <submittedName>
        <fullName evidence="1">Uncharacterized protein</fullName>
    </submittedName>
</protein>
<gene>
    <name evidence="1" type="ORF">RUA4292_00600</name>
</gene>
<dbReference type="AlphaFoldDB" id="A0A0P1EAN7"/>
<evidence type="ECO:0000313" key="1">
    <source>
        <dbReference type="EMBL" id="CUH46434.1"/>
    </source>
</evidence>
<dbReference type="EMBL" id="CYPU01000011">
    <property type="protein sequence ID" value="CUH46434.1"/>
    <property type="molecule type" value="Genomic_DNA"/>
</dbReference>
<sequence length="167" mass="19137">MSNSKGSSLFQHEEIRFTLKGHAPMRILEKKEEPELVDILTATVDEDDAEGPRWELEELELNRLPQGTFEVARDDYLVNHSPGLTWEIEWSWHVVDLADEKGTFALLQLYWDDNWERWDWSLEAAVTNCSGKDEARAVLIGLVANTHLSYGVEEAEAYLKSLLPGHD</sequence>
<evidence type="ECO:0000313" key="2">
    <source>
        <dbReference type="Proteomes" id="UP000050783"/>
    </source>
</evidence>
<organism evidence="1 2">
    <name type="scientific">Ruegeria atlantica</name>
    <dbReference type="NCBI Taxonomy" id="81569"/>
    <lineage>
        <taxon>Bacteria</taxon>
        <taxon>Pseudomonadati</taxon>
        <taxon>Pseudomonadota</taxon>
        <taxon>Alphaproteobacteria</taxon>
        <taxon>Rhodobacterales</taxon>
        <taxon>Roseobacteraceae</taxon>
        <taxon>Ruegeria</taxon>
    </lineage>
</organism>
<reference evidence="1 2" key="1">
    <citation type="submission" date="2015-09" db="EMBL/GenBank/DDBJ databases">
        <authorList>
            <consortium name="Swine Surveillance"/>
        </authorList>
    </citation>
    <scope>NUCLEOTIDE SEQUENCE [LARGE SCALE GENOMIC DNA]</scope>
    <source>
        <strain evidence="1 2">CECT 4292</strain>
    </source>
</reference>
<dbReference type="Proteomes" id="UP000050783">
    <property type="component" value="Unassembled WGS sequence"/>
</dbReference>
<name>A0A0P1EAN7_9RHOB</name>
<proteinExistence type="predicted"/>
<dbReference type="RefSeq" id="WP_145974840.1">
    <property type="nucleotide sequence ID" value="NZ_CYPU01000011.1"/>
</dbReference>
<dbReference type="GeneID" id="55491898"/>